<evidence type="ECO:0000313" key="2">
    <source>
        <dbReference type="Proteomes" id="UP001206925"/>
    </source>
</evidence>
<dbReference type="EMBL" id="JAMZMK010011857">
    <property type="protein sequence ID" value="KAI7725775.1"/>
    <property type="molecule type" value="Genomic_DNA"/>
</dbReference>
<dbReference type="Gene3D" id="3.40.50.880">
    <property type="match status" value="1"/>
</dbReference>
<organism evidence="1 2">
    <name type="scientific">Ambrosia artemisiifolia</name>
    <name type="common">Common ragweed</name>
    <dbReference type="NCBI Taxonomy" id="4212"/>
    <lineage>
        <taxon>Eukaryota</taxon>
        <taxon>Viridiplantae</taxon>
        <taxon>Streptophyta</taxon>
        <taxon>Embryophyta</taxon>
        <taxon>Tracheophyta</taxon>
        <taxon>Spermatophyta</taxon>
        <taxon>Magnoliopsida</taxon>
        <taxon>eudicotyledons</taxon>
        <taxon>Gunneridae</taxon>
        <taxon>Pentapetalae</taxon>
        <taxon>asterids</taxon>
        <taxon>campanulids</taxon>
        <taxon>Asterales</taxon>
        <taxon>Asteraceae</taxon>
        <taxon>Asteroideae</taxon>
        <taxon>Heliantheae alliance</taxon>
        <taxon>Heliantheae</taxon>
        <taxon>Ambrosia</taxon>
    </lineage>
</organism>
<sequence>MLGEWKARAQIRIAMVGKYTGLSDSYLSVLKALLHAYVACRRKLVIVWVSTRDLEDATAIE</sequence>
<proteinExistence type="predicted"/>
<dbReference type="InterPro" id="IPR004468">
    <property type="entry name" value="CTP_synthase"/>
</dbReference>
<dbReference type="PANTHER" id="PTHR11550">
    <property type="entry name" value="CTP SYNTHASE"/>
    <property type="match status" value="1"/>
</dbReference>
<dbReference type="PANTHER" id="PTHR11550:SF34">
    <property type="entry name" value="CTP SYNTHASE"/>
    <property type="match status" value="1"/>
</dbReference>
<comment type="caution">
    <text evidence="1">The sequence shown here is derived from an EMBL/GenBank/DDBJ whole genome shotgun (WGS) entry which is preliminary data.</text>
</comment>
<protein>
    <submittedName>
        <fullName evidence="1">Uncharacterized protein</fullName>
    </submittedName>
</protein>
<dbReference type="InterPro" id="IPR029062">
    <property type="entry name" value="Class_I_gatase-like"/>
</dbReference>
<gene>
    <name evidence="1" type="ORF">M8C21_006638</name>
</gene>
<dbReference type="AlphaFoldDB" id="A0AAD5BM06"/>
<reference evidence="1" key="1">
    <citation type="submission" date="2022-06" db="EMBL/GenBank/DDBJ databases">
        <title>Uncovering the hologenomic basis of an extraordinary plant invasion.</title>
        <authorList>
            <person name="Bieker V.C."/>
            <person name="Martin M.D."/>
            <person name="Gilbert T."/>
            <person name="Hodgins K."/>
            <person name="Battlay P."/>
            <person name="Petersen B."/>
            <person name="Wilson J."/>
        </authorList>
    </citation>
    <scope>NUCLEOTIDE SEQUENCE</scope>
    <source>
        <strain evidence="1">AA19_3_7</strain>
        <tissue evidence="1">Leaf</tissue>
    </source>
</reference>
<keyword evidence="2" id="KW-1185">Reference proteome</keyword>
<accession>A0AAD5BM06</accession>
<feature type="non-terminal residue" evidence="1">
    <location>
        <position position="1"/>
    </location>
</feature>
<dbReference type="GO" id="GO:0006241">
    <property type="term" value="P:CTP biosynthetic process"/>
    <property type="evidence" value="ECO:0007669"/>
    <property type="project" value="TreeGrafter"/>
</dbReference>
<dbReference type="SUPFAM" id="SSF52317">
    <property type="entry name" value="Class I glutamine amidotransferase-like"/>
    <property type="match status" value="1"/>
</dbReference>
<dbReference type="GO" id="GO:0003883">
    <property type="term" value="F:CTP synthase activity"/>
    <property type="evidence" value="ECO:0007669"/>
    <property type="project" value="InterPro"/>
</dbReference>
<dbReference type="GO" id="GO:0019856">
    <property type="term" value="P:pyrimidine nucleobase biosynthetic process"/>
    <property type="evidence" value="ECO:0007669"/>
    <property type="project" value="TreeGrafter"/>
</dbReference>
<name>A0AAD5BM06_AMBAR</name>
<dbReference type="GO" id="GO:0042802">
    <property type="term" value="F:identical protein binding"/>
    <property type="evidence" value="ECO:0007669"/>
    <property type="project" value="TreeGrafter"/>
</dbReference>
<dbReference type="Proteomes" id="UP001206925">
    <property type="component" value="Unassembled WGS sequence"/>
</dbReference>
<evidence type="ECO:0000313" key="1">
    <source>
        <dbReference type="EMBL" id="KAI7725775.1"/>
    </source>
</evidence>